<evidence type="ECO:0000256" key="2">
    <source>
        <dbReference type="ARBA" id="ARBA00022801"/>
    </source>
</evidence>
<proteinExistence type="inferred from homology"/>
<name>A0A2L0VDM0_HETAV</name>
<comment type="similarity">
    <text evidence="1 4">Belongs to the glycosyl hydrolase 5 (cellulase A) family.</text>
</comment>
<keyword evidence="5" id="KW-0732">Signal</keyword>
<evidence type="ECO:0000256" key="3">
    <source>
        <dbReference type="ARBA" id="ARBA00023295"/>
    </source>
</evidence>
<evidence type="ECO:0000256" key="4">
    <source>
        <dbReference type="RuleBase" id="RU361153"/>
    </source>
</evidence>
<dbReference type="GO" id="GO:0000272">
    <property type="term" value="P:polysaccharide catabolic process"/>
    <property type="evidence" value="ECO:0007669"/>
    <property type="project" value="InterPro"/>
</dbReference>
<evidence type="ECO:0000256" key="5">
    <source>
        <dbReference type="SAM" id="SignalP"/>
    </source>
</evidence>
<dbReference type="InterPro" id="IPR001547">
    <property type="entry name" value="Glyco_hydro_5"/>
</dbReference>
<dbReference type="Pfam" id="PF00150">
    <property type="entry name" value="Cellulase"/>
    <property type="match status" value="1"/>
</dbReference>
<dbReference type="InterPro" id="IPR017853">
    <property type="entry name" value="GH"/>
</dbReference>
<feature type="signal peptide" evidence="5">
    <location>
        <begin position="1"/>
        <end position="26"/>
    </location>
</feature>
<feature type="chain" id="PRO_5014772486" evidence="5">
    <location>
        <begin position="27"/>
        <end position="335"/>
    </location>
</feature>
<dbReference type="AlphaFoldDB" id="A0A2L0VDM0"/>
<keyword evidence="2 4" id="KW-0378">Hydrolase</keyword>
<dbReference type="PROSITE" id="PS00659">
    <property type="entry name" value="GLYCOSYL_HYDROL_F5"/>
    <property type="match status" value="1"/>
</dbReference>
<accession>A0A2L0VDM0</accession>
<dbReference type="EMBL" id="MG525223">
    <property type="protein sequence ID" value="AVA09688.1"/>
    <property type="molecule type" value="Genomic_DNA"/>
</dbReference>
<dbReference type="PANTHER" id="PTHR34142">
    <property type="entry name" value="ENDO-BETA-1,4-GLUCANASE A"/>
    <property type="match status" value="1"/>
</dbReference>
<evidence type="ECO:0000313" key="7">
    <source>
        <dbReference type="EMBL" id="AVA09688.1"/>
    </source>
</evidence>
<dbReference type="SUPFAM" id="SSF51445">
    <property type="entry name" value="(Trans)glycosidases"/>
    <property type="match status" value="1"/>
</dbReference>
<dbReference type="PANTHER" id="PTHR34142:SF1">
    <property type="entry name" value="GLYCOSIDE HYDROLASE FAMILY 5 DOMAIN-CONTAINING PROTEIN"/>
    <property type="match status" value="1"/>
</dbReference>
<reference evidence="7" key="1">
    <citation type="journal article" date="2018" name="Front. Plant Sci.">
        <title>Large-Scale Identification and Characterization of Heterodera avenae Putative Effectors Suppressing or Inducing Cell Death in Nicotiana benthamiana.</title>
        <authorList>
            <person name="Chen C."/>
            <person name="Chen Y."/>
            <person name="Jian H."/>
            <person name="Yang D."/>
            <person name="Dai Y."/>
            <person name="Pan L."/>
            <person name="Shi F."/>
            <person name="Yang S."/>
            <person name="Liu Q."/>
        </authorList>
    </citation>
    <scope>NUCLEOTIDE SEQUENCE</scope>
    <source>
        <strain evidence="7">Isotig15773</strain>
    </source>
</reference>
<evidence type="ECO:0000256" key="1">
    <source>
        <dbReference type="ARBA" id="ARBA00005641"/>
    </source>
</evidence>
<evidence type="ECO:0000259" key="6">
    <source>
        <dbReference type="Pfam" id="PF00150"/>
    </source>
</evidence>
<feature type="domain" description="Glycoside hydrolase family 5" evidence="6">
    <location>
        <begin position="46"/>
        <end position="288"/>
    </location>
</feature>
<dbReference type="Gene3D" id="3.20.20.80">
    <property type="entry name" value="Glycosidases"/>
    <property type="match status" value="1"/>
</dbReference>
<sequence length="335" mass="38436">MCAWPISFLLFCGLLLITDYFQMIDAFKNPPYGQLAVSGKNLVEKSTNNPVVLRGLSMYWSQWVPKYWTAETIKKLKCSCNANVVRAAMATEYNGYLQNPTVEYNKMKVLIEAAINEGIYIVVDWHTGEDLATNQIEQAKEFFTKIAQNYGSNPHILYEIWNEPNKYVTWEAVIKPYSKTLVDVIRQYDKNNVIIVGTPNWSQDVDLVAKNPLSGYTNIVYSLHFYAGSHEEFLRKKIKAAYELGLPMFVTEYGCWSEPYNEWKNFNELEKYYPILDSMGISYTAWHVADIDEQSSIMTKGTEIKDICNPAYLTSYGKKIIGNLLYKNAGTGLYC</sequence>
<dbReference type="InterPro" id="IPR018087">
    <property type="entry name" value="Glyco_hydro_5_CS"/>
</dbReference>
<organism evidence="7">
    <name type="scientific">Heterodera avenae</name>
    <name type="common">Cereal cyst nematode worm</name>
    <dbReference type="NCBI Taxonomy" id="34510"/>
    <lineage>
        <taxon>Eukaryota</taxon>
        <taxon>Metazoa</taxon>
        <taxon>Ecdysozoa</taxon>
        <taxon>Nematoda</taxon>
        <taxon>Chromadorea</taxon>
        <taxon>Rhabditida</taxon>
        <taxon>Tylenchina</taxon>
        <taxon>Tylenchomorpha</taxon>
        <taxon>Tylenchoidea</taxon>
        <taxon>Heteroderidae</taxon>
        <taxon>Heteroderinae</taxon>
        <taxon>Heterodera</taxon>
    </lineage>
</organism>
<protein>
    <submittedName>
        <fullName evidence="7">Putative effector protein</fullName>
    </submittedName>
</protein>
<keyword evidence="3 4" id="KW-0326">Glycosidase</keyword>
<dbReference type="GO" id="GO:0004553">
    <property type="term" value="F:hydrolase activity, hydrolyzing O-glycosyl compounds"/>
    <property type="evidence" value="ECO:0007669"/>
    <property type="project" value="InterPro"/>
</dbReference>